<name>A0ABW2W781_9ACTN</name>
<accession>A0ABW2W781</accession>
<dbReference type="EMBL" id="JBHTEB010000001">
    <property type="protein sequence ID" value="MFD0315317.1"/>
    <property type="molecule type" value="Genomic_DNA"/>
</dbReference>
<dbReference type="Pfam" id="PF04149">
    <property type="entry name" value="DUF397"/>
    <property type="match status" value="1"/>
</dbReference>
<proteinExistence type="predicted"/>
<evidence type="ECO:0000313" key="3">
    <source>
        <dbReference type="Proteomes" id="UP001597023"/>
    </source>
</evidence>
<dbReference type="RefSeq" id="WP_381608187.1">
    <property type="nucleotide sequence ID" value="NZ_JBHTEB010000001.1"/>
</dbReference>
<reference evidence="3" key="1">
    <citation type="journal article" date="2019" name="Int. J. Syst. Evol. Microbiol.">
        <title>The Global Catalogue of Microorganisms (GCM) 10K type strain sequencing project: providing services to taxonomists for standard genome sequencing and annotation.</title>
        <authorList>
            <consortium name="The Broad Institute Genomics Platform"/>
            <consortium name="The Broad Institute Genome Sequencing Center for Infectious Disease"/>
            <person name="Wu L."/>
            <person name="Ma J."/>
        </authorList>
    </citation>
    <scope>NUCLEOTIDE SEQUENCE [LARGE SCALE GENOMIC DNA]</scope>
    <source>
        <strain evidence="3">CGMCC 4.7400</strain>
    </source>
</reference>
<dbReference type="InterPro" id="IPR007278">
    <property type="entry name" value="DUF397"/>
</dbReference>
<keyword evidence="3" id="KW-1185">Reference proteome</keyword>
<dbReference type="Proteomes" id="UP001597023">
    <property type="component" value="Unassembled WGS sequence"/>
</dbReference>
<evidence type="ECO:0000259" key="1">
    <source>
        <dbReference type="Pfam" id="PF04149"/>
    </source>
</evidence>
<feature type="domain" description="DUF397" evidence="1">
    <location>
        <begin position="4"/>
        <end position="55"/>
    </location>
</feature>
<sequence>MSSLTWKKSTYSGDASNCVEMATTTTSIHIRDSKHTKGPHLTVALCSWAPFIQALPEVGNPTAH</sequence>
<gene>
    <name evidence="2" type="ORF">ACFQZ6_13960</name>
</gene>
<protein>
    <submittedName>
        <fullName evidence="2">DUF397 domain-containing protein</fullName>
    </submittedName>
</protein>
<evidence type="ECO:0000313" key="2">
    <source>
        <dbReference type="EMBL" id="MFD0315317.1"/>
    </source>
</evidence>
<comment type="caution">
    <text evidence="2">The sequence shown here is derived from an EMBL/GenBank/DDBJ whole genome shotgun (WGS) entry which is preliminary data.</text>
</comment>
<organism evidence="2 3">
    <name type="scientific">Streptomyces flavalbus</name>
    <dbReference type="NCBI Taxonomy" id="2665155"/>
    <lineage>
        <taxon>Bacteria</taxon>
        <taxon>Bacillati</taxon>
        <taxon>Actinomycetota</taxon>
        <taxon>Actinomycetes</taxon>
        <taxon>Kitasatosporales</taxon>
        <taxon>Streptomycetaceae</taxon>
        <taxon>Streptomyces</taxon>
    </lineage>
</organism>